<protein>
    <recommendedName>
        <fullName evidence="1">Anaphase-promoting complex subunit 11</fullName>
    </recommendedName>
</protein>
<proteinExistence type="predicted"/>
<dbReference type="AlphaFoldDB" id="A0A068RPT4"/>
<dbReference type="OrthoDB" id="1681166at2759"/>
<feature type="domain" description="RING-type" evidence="10">
    <location>
        <begin position="35"/>
        <end position="78"/>
    </location>
</feature>
<keyword evidence="7" id="KW-0862">Zinc</keyword>
<evidence type="ECO:0000256" key="4">
    <source>
        <dbReference type="ARBA" id="ARBA00022771"/>
    </source>
</evidence>
<sequence>MKVKIKSATMVAYWSWDVGDNDICGICQSSFDATCPKCEMPGEECPLIHGECGHTFHLHCLHQWLASSTNGEQCPMDRRPWRTAEAARG</sequence>
<keyword evidence="8" id="KW-0131">Cell cycle</keyword>
<keyword evidence="6" id="KW-0833">Ubl conjugation pathway</keyword>
<dbReference type="STRING" id="1263082.A0A068RPT4"/>
<dbReference type="CDD" id="cd16456">
    <property type="entry name" value="RING-H2_APC11"/>
    <property type="match status" value="1"/>
</dbReference>
<evidence type="ECO:0000256" key="6">
    <source>
        <dbReference type="ARBA" id="ARBA00022786"/>
    </source>
</evidence>
<dbReference type="GO" id="GO:0031145">
    <property type="term" value="P:anaphase-promoting complex-dependent catabolic process"/>
    <property type="evidence" value="ECO:0007669"/>
    <property type="project" value="InterPro"/>
</dbReference>
<evidence type="ECO:0000259" key="10">
    <source>
        <dbReference type="PROSITE" id="PS50089"/>
    </source>
</evidence>
<evidence type="ECO:0000256" key="8">
    <source>
        <dbReference type="ARBA" id="ARBA00023306"/>
    </source>
</evidence>
<evidence type="ECO:0000256" key="1">
    <source>
        <dbReference type="ARBA" id="ARBA00013928"/>
    </source>
</evidence>
<comment type="caution">
    <text evidence="11">The sequence shown here is derived from an EMBL/GenBank/DDBJ whole genome shotgun (WGS) entry which is preliminary data.</text>
</comment>
<dbReference type="EMBL" id="CBTN010000012">
    <property type="protein sequence ID" value="CDH52193.1"/>
    <property type="molecule type" value="Genomic_DNA"/>
</dbReference>
<dbReference type="PROSITE" id="PS50089">
    <property type="entry name" value="ZF_RING_2"/>
    <property type="match status" value="1"/>
</dbReference>
<dbReference type="PANTHER" id="PTHR11210">
    <property type="entry name" value="RING BOX"/>
    <property type="match status" value="1"/>
</dbReference>
<dbReference type="GO" id="GO:0008270">
    <property type="term" value="F:zinc ion binding"/>
    <property type="evidence" value="ECO:0007669"/>
    <property type="project" value="UniProtKB-KW"/>
</dbReference>
<gene>
    <name evidence="11" type="ORF">LCOR_03701.1</name>
</gene>
<dbReference type="InterPro" id="IPR024991">
    <property type="entry name" value="RING-H2_APC11"/>
</dbReference>
<keyword evidence="4 9" id="KW-0863">Zinc-finger</keyword>
<dbReference type="InterPro" id="IPR001841">
    <property type="entry name" value="Znf_RING"/>
</dbReference>
<dbReference type="InterPro" id="IPR051031">
    <property type="entry name" value="RING-box_E3_Ubiquitin_Ligase"/>
</dbReference>
<dbReference type="InterPro" id="IPR013083">
    <property type="entry name" value="Znf_RING/FYVE/PHD"/>
</dbReference>
<keyword evidence="12" id="KW-1185">Reference proteome</keyword>
<accession>A0A068RPT4</accession>
<evidence type="ECO:0000256" key="7">
    <source>
        <dbReference type="ARBA" id="ARBA00022833"/>
    </source>
</evidence>
<evidence type="ECO:0000256" key="9">
    <source>
        <dbReference type="PROSITE-ProRule" id="PRU00175"/>
    </source>
</evidence>
<dbReference type="SUPFAM" id="SSF57850">
    <property type="entry name" value="RING/U-box"/>
    <property type="match status" value="1"/>
</dbReference>
<dbReference type="GO" id="GO:0061630">
    <property type="term" value="F:ubiquitin protein ligase activity"/>
    <property type="evidence" value="ECO:0007669"/>
    <property type="project" value="InterPro"/>
</dbReference>
<evidence type="ECO:0000256" key="2">
    <source>
        <dbReference type="ARBA" id="ARBA00022618"/>
    </source>
</evidence>
<dbReference type="VEuPathDB" id="FungiDB:LCOR_03701.1"/>
<reference evidence="11" key="1">
    <citation type="submission" date="2013-08" db="EMBL/GenBank/DDBJ databases">
        <title>Gene expansion shapes genome architecture in the human pathogen Lichtheimia corymbifera: an evolutionary genomics analysis in the ancient terrestrial Mucorales (Mucoromycotina).</title>
        <authorList>
            <person name="Schwartze V.U."/>
            <person name="Winter S."/>
            <person name="Shelest E."/>
            <person name="Marcet-Houben M."/>
            <person name="Horn F."/>
            <person name="Wehner S."/>
            <person name="Hoffmann K."/>
            <person name="Riege K."/>
            <person name="Sammeth M."/>
            <person name="Nowrousian M."/>
            <person name="Valiante V."/>
            <person name="Linde J."/>
            <person name="Jacobsen I.D."/>
            <person name="Marz M."/>
            <person name="Brakhage A.A."/>
            <person name="Gabaldon T."/>
            <person name="Bocker S."/>
            <person name="Voigt K."/>
        </authorList>
    </citation>
    <scope>NUCLEOTIDE SEQUENCE [LARGE SCALE GENOMIC DNA]</scope>
    <source>
        <strain evidence="11">FSU 9682</strain>
    </source>
</reference>
<evidence type="ECO:0000256" key="3">
    <source>
        <dbReference type="ARBA" id="ARBA00022723"/>
    </source>
</evidence>
<organism evidence="11 12">
    <name type="scientific">Lichtheimia corymbifera JMRC:FSU:9682</name>
    <dbReference type="NCBI Taxonomy" id="1263082"/>
    <lineage>
        <taxon>Eukaryota</taxon>
        <taxon>Fungi</taxon>
        <taxon>Fungi incertae sedis</taxon>
        <taxon>Mucoromycota</taxon>
        <taxon>Mucoromycotina</taxon>
        <taxon>Mucoromycetes</taxon>
        <taxon>Mucorales</taxon>
        <taxon>Lichtheimiaceae</taxon>
        <taxon>Lichtheimia</taxon>
    </lineage>
</organism>
<evidence type="ECO:0000313" key="12">
    <source>
        <dbReference type="Proteomes" id="UP000027586"/>
    </source>
</evidence>
<keyword evidence="3" id="KW-0479">Metal-binding</keyword>
<keyword evidence="2" id="KW-0132">Cell division</keyword>
<evidence type="ECO:0000313" key="11">
    <source>
        <dbReference type="EMBL" id="CDH52193.1"/>
    </source>
</evidence>
<evidence type="ECO:0000256" key="5">
    <source>
        <dbReference type="ARBA" id="ARBA00022776"/>
    </source>
</evidence>
<dbReference type="GO" id="GO:0097602">
    <property type="term" value="F:cullin family protein binding"/>
    <property type="evidence" value="ECO:0007669"/>
    <property type="project" value="InterPro"/>
</dbReference>
<name>A0A068RPT4_9FUNG</name>
<dbReference type="Gene3D" id="3.30.40.10">
    <property type="entry name" value="Zinc/RING finger domain, C3HC4 (zinc finger)"/>
    <property type="match status" value="1"/>
</dbReference>
<dbReference type="Proteomes" id="UP000027586">
    <property type="component" value="Unassembled WGS sequence"/>
</dbReference>
<dbReference type="GO" id="GO:0051301">
    <property type="term" value="P:cell division"/>
    <property type="evidence" value="ECO:0007669"/>
    <property type="project" value="UniProtKB-KW"/>
</dbReference>
<keyword evidence="5" id="KW-0498">Mitosis</keyword>
<dbReference type="GO" id="GO:0005680">
    <property type="term" value="C:anaphase-promoting complex"/>
    <property type="evidence" value="ECO:0007669"/>
    <property type="project" value="EnsemblFungi"/>
</dbReference>
<dbReference type="Pfam" id="PF12861">
    <property type="entry name" value="zf-ANAPC11"/>
    <property type="match status" value="1"/>
</dbReference>